<protein>
    <submittedName>
        <fullName evidence="1">Uncharacterized protein</fullName>
    </submittedName>
</protein>
<accession>A0A2T6ZB58</accession>
<sequence length="56" mass="6258">MVTHVTDSTPRRPETHVSYVKCRFTSRFHSNLLILLFLRPIAHASGVTFVSSTVSG</sequence>
<proteinExistence type="predicted"/>
<name>A0A2T6ZB58_TUBBO</name>
<reference evidence="1 2" key="1">
    <citation type="submission" date="2017-04" db="EMBL/GenBank/DDBJ databases">
        <title>Draft genome sequence of Tuber borchii Vittad., a whitish edible truffle.</title>
        <authorList>
            <consortium name="DOE Joint Genome Institute"/>
            <person name="Murat C."/>
            <person name="Kuo A."/>
            <person name="Barry K.W."/>
            <person name="Clum A."/>
            <person name="Dockter R.B."/>
            <person name="Fauchery L."/>
            <person name="Iotti M."/>
            <person name="Kohler A."/>
            <person name="Labutti K."/>
            <person name="Lindquist E.A."/>
            <person name="Lipzen A."/>
            <person name="Ohm R.A."/>
            <person name="Wang M."/>
            <person name="Grigoriev I.V."/>
            <person name="Zambonelli A."/>
            <person name="Martin F.M."/>
        </authorList>
    </citation>
    <scope>NUCLEOTIDE SEQUENCE [LARGE SCALE GENOMIC DNA]</scope>
    <source>
        <strain evidence="1 2">Tbo3840</strain>
    </source>
</reference>
<organism evidence="1 2">
    <name type="scientific">Tuber borchii</name>
    <name type="common">White truffle</name>
    <dbReference type="NCBI Taxonomy" id="42251"/>
    <lineage>
        <taxon>Eukaryota</taxon>
        <taxon>Fungi</taxon>
        <taxon>Dikarya</taxon>
        <taxon>Ascomycota</taxon>
        <taxon>Pezizomycotina</taxon>
        <taxon>Pezizomycetes</taxon>
        <taxon>Pezizales</taxon>
        <taxon>Tuberaceae</taxon>
        <taxon>Tuber</taxon>
    </lineage>
</organism>
<dbReference type="EMBL" id="NESQ01000475">
    <property type="protein sequence ID" value="PUU72725.1"/>
    <property type="molecule type" value="Genomic_DNA"/>
</dbReference>
<dbReference type="AlphaFoldDB" id="A0A2T6ZB58"/>
<dbReference type="Proteomes" id="UP000244722">
    <property type="component" value="Unassembled WGS sequence"/>
</dbReference>
<gene>
    <name evidence="1" type="ORF">B9Z19DRAFT_1036342</name>
</gene>
<comment type="caution">
    <text evidence="1">The sequence shown here is derived from an EMBL/GenBank/DDBJ whole genome shotgun (WGS) entry which is preliminary data.</text>
</comment>
<evidence type="ECO:0000313" key="1">
    <source>
        <dbReference type="EMBL" id="PUU72725.1"/>
    </source>
</evidence>
<keyword evidence="2" id="KW-1185">Reference proteome</keyword>
<evidence type="ECO:0000313" key="2">
    <source>
        <dbReference type="Proteomes" id="UP000244722"/>
    </source>
</evidence>